<feature type="compositionally biased region" description="Basic and acidic residues" evidence="1">
    <location>
        <begin position="418"/>
        <end position="429"/>
    </location>
</feature>
<evidence type="ECO:0000256" key="1">
    <source>
        <dbReference type="SAM" id="MobiDB-lite"/>
    </source>
</evidence>
<keyword evidence="2" id="KW-1133">Transmembrane helix</keyword>
<feature type="region of interest" description="Disordered" evidence="1">
    <location>
        <begin position="388"/>
        <end position="429"/>
    </location>
</feature>
<feature type="compositionally biased region" description="Polar residues" evidence="1">
    <location>
        <begin position="338"/>
        <end position="348"/>
    </location>
</feature>
<keyword evidence="2" id="KW-0812">Transmembrane</keyword>
<dbReference type="EMBL" id="KZ613467">
    <property type="protein sequence ID" value="PMD26907.1"/>
    <property type="molecule type" value="Genomic_DNA"/>
</dbReference>
<keyword evidence="4" id="KW-1185">Reference proteome</keyword>
<name>A0A2J6QKX3_9HELO</name>
<gene>
    <name evidence="3" type="ORF">NA56DRAFT_698151</name>
</gene>
<evidence type="ECO:0000313" key="3">
    <source>
        <dbReference type="EMBL" id="PMD26907.1"/>
    </source>
</evidence>
<evidence type="ECO:0000313" key="4">
    <source>
        <dbReference type="Proteomes" id="UP000235672"/>
    </source>
</evidence>
<dbReference type="AlphaFoldDB" id="A0A2J6QKX3"/>
<sequence>MLFSPGPRSLALQRPNDTSCLADVAGTAGSRVAESQILALLGPSNQGSILDPDEPRQFAGQGTSRACISSQQSMSLDNNLSTQPLLSLVDLPAPAHCPRPKPPGSGSINYQYFQPLPSTEHVPPLTSFLRHRGQPSFNDRNLQLHIMRIPLPQVLAGMLAARQASVLPSDVCSPECPSCKDEIVNFVSATACTANSSFIQNCGHCQTCIMTWAIENGGLDSQSGLEQEMVNVLNWCDNTTVAGEIQALQSQASIMSVLGAELATTTNSALASMTGSFTMAITSPPSTTHTSEPWETMTGDGTAWKSILSTASWAPAYYSLSAASASASASAAAERTRSGTPNPSQSGIPTPLSPTWIAGPVIGSVMGICTVVAAIFFTRQRQRRQEQRELEHMVETGIKKEFHDNDLDNESVLPSPRPPEKAQLHSESRRTMATEADNTEVYELPASEPVASELSTPIGPGMRDEDWPLTPLPLSPVALLFAQSEMRDQRLGDRSPRHNTFYHP</sequence>
<evidence type="ECO:0000256" key="2">
    <source>
        <dbReference type="SAM" id="Phobius"/>
    </source>
</evidence>
<keyword evidence="2" id="KW-0472">Membrane</keyword>
<dbReference type="OrthoDB" id="5414836at2759"/>
<accession>A0A2J6QKX3</accession>
<feature type="compositionally biased region" description="Basic and acidic residues" evidence="1">
    <location>
        <begin position="388"/>
        <end position="406"/>
    </location>
</feature>
<protein>
    <submittedName>
        <fullName evidence="3">Uncharacterized protein</fullName>
    </submittedName>
</protein>
<feature type="region of interest" description="Disordered" evidence="1">
    <location>
        <begin position="332"/>
        <end position="351"/>
    </location>
</feature>
<organism evidence="3 4">
    <name type="scientific">Hyaloscypha hepaticicola</name>
    <dbReference type="NCBI Taxonomy" id="2082293"/>
    <lineage>
        <taxon>Eukaryota</taxon>
        <taxon>Fungi</taxon>
        <taxon>Dikarya</taxon>
        <taxon>Ascomycota</taxon>
        <taxon>Pezizomycotina</taxon>
        <taxon>Leotiomycetes</taxon>
        <taxon>Helotiales</taxon>
        <taxon>Hyaloscyphaceae</taxon>
        <taxon>Hyaloscypha</taxon>
    </lineage>
</organism>
<dbReference type="Proteomes" id="UP000235672">
    <property type="component" value="Unassembled WGS sequence"/>
</dbReference>
<proteinExistence type="predicted"/>
<feature type="transmembrane region" description="Helical" evidence="2">
    <location>
        <begin position="356"/>
        <end position="378"/>
    </location>
</feature>
<reference evidence="3 4" key="1">
    <citation type="submission" date="2016-05" db="EMBL/GenBank/DDBJ databases">
        <title>A degradative enzymes factory behind the ericoid mycorrhizal symbiosis.</title>
        <authorList>
            <consortium name="DOE Joint Genome Institute"/>
            <person name="Martino E."/>
            <person name="Morin E."/>
            <person name="Grelet G."/>
            <person name="Kuo A."/>
            <person name="Kohler A."/>
            <person name="Daghino S."/>
            <person name="Barry K."/>
            <person name="Choi C."/>
            <person name="Cichocki N."/>
            <person name="Clum A."/>
            <person name="Copeland A."/>
            <person name="Hainaut M."/>
            <person name="Haridas S."/>
            <person name="Labutti K."/>
            <person name="Lindquist E."/>
            <person name="Lipzen A."/>
            <person name="Khouja H.-R."/>
            <person name="Murat C."/>
            <person name="Ohm R."/>
            <person name="Olson A."/>
            <person name="Spatafora J."/>
            <person name="Veneault-Fourrey C."/>
            <person name="Henrissat B."/>
            <person name="Grigoriev I."/>
            <person name="Martin F."/>
            <person name="Perotto S."/>
        </authorList>
    </citation>
    <scope>NUCLEOTIDE SEQUENCE [LARGE SCALE GENOMIC DNA]</scope>
    <source>
        <strain evidence="3 4">UAMH 7357</strain>
    </source>
</reference>